<comment type="caution">
    <text evidence="1">The sequence shown here is derived from an EMBL/GenBank/DDBJ whole genome shotgun (WGS) entry which is preliminary data.</text>
</comment>
<dbReference type="EMBL" id="BGPR01052951">
    <property type="protein sequence ID" value="GBO29769.1"/>
    <property type="molecule type" value="Genomic_DNA"/>
</dbReference>
<evidence type="ECO:0000313" key="2">
    <source>
        <dbReference type="Proteomes" id="UP000499080"/>
    </source>
</evidence>
<reference evidence="1 2" key="1">
    <citation type="journal article" date="2019" name="Sci. Rep.">
        <title>Orb-weaving spider Araneus ventricosus genome elucidates the spidroin gene catalogue.</title>
        <authorList>
            <person name="Kono N."/>
            <person name="Nakamura H."/>
            <person name="Ohtoshi R."/>
            <person name="Moran D.A.P."/>
            <person name="Shinohara A."/>
            <person name="Yoshida Y."/>
            <person name="Fujiwara M."/>
            <person name="Mori M."/>
            <person name="Tomita M."/>
            <person name="Arakawa K."/>
        </authorList>
    </citation>
    <scope>NUCLEOTIDE SEQUENCE [LARGE SCALE GENOMIC DNA]</scope>
</reference>
<sequence>MDVSLESGKSGRNPE</sequence>
<accession>A0A4Y2VXB0</accession>
<protein>
    <submittedName>
        <fullName evidence="1">Uncharacterized protein</fullName>
    </submittedName>
</protein>
<gene>
    <name evidence="1" type="ORF">AVEN_242958_1</name>
</gene>
<keyword evidence="2" id="KW-1185">Reference proteome</keyword>
<evidence type="ECO:0000313" key="1">
    <source>
        <dbReference type="EMBL" id="GBO29769.1"/>
    </source>
</evidence>
<organism evidence="1 2">
    <name type="scientific">Araneus ventricosus</name>
    <name type="common">Orbweaver spider</name>
    <name type="synonym">Epeira ventricosa</name>
    <dbReference type="NCBI Taxonomy" id="182803"/>
    <lineage>
        <taxon>Eukaryota</taxon>
        <taxon>Metazoa</taxon>
        <taxon>Ecdysozoa</taxon>
        <taxon>Arthropoda</taxon>
        <taxon>Chelicerata</taxon>
        <taxon>Arachnida</taxon>
        <taxon>Araneae</taxon>
        <taxon>Araneomorphae</taxon>
        <taxon>Entelegynae</taxon>
        <taxon>Araneoidea</taxon>
        <taxon>Araneidae</taxon>
        <taxon>Araneus</taxon>
    </lineage>
</organism>
<feature type="non-terminal residue" evidence="1">
    <location>
        <position position="15"/>
    </location>
</feature>
<proteinExistence type="predicted"/>
<dbReference type="Proteomes" id="UP000499080">
    <property type="component" value="Unassembled WGS sequence"/>
</dbReference>
<name>A0A4Y2VXB0_ARAVE</name>